<sequence length="318" mass="34857">MTATPRSDWLALLHQLPTKPPYLRVKIWRRLQAIGAVPLKNAAHVLPRSEANEATLLELLSEIVASGGEAILLDAQLIAGQNDGDVRALFDAARDADYDEIAQTARRLLDTGPASSADIAKLQKRFAEAAALDFFGAHGRQEAEAALAELDQQRYQHPDVSRSEPAAADEPIELRGRTWVTRSGVHVDRIACAWLIRRFIDADARFKFVDGRSYAPAPGELRFDMVDAEFTHEGDRCSFETLLLRAGLTNDGALVAIGEIIHDLDIGDAKFNRPETSGLGAMLSGVCASTDNDLQRIAQASDALNQFHAFFSTRKTDR</sequence>
<evidence type="ECO:0000313" key="3">
    <source>
        <dbReference type="EMBL" id="ATI79919.1"/>
    </source>
</evidence>
<accession>A0A291MXS3</accession>
<dbReference type="Pfam" id="PF20229">
    <property type="entry name" value="ChrB_N"/>
    <property type="match status" value="1"/>
</dbReference>
<feature type="domain" description="ChrB N-terminal" evidence="2">
    <location>
        <begin position="24"/>
        <end position="103"/>
    </location>
</feature>
<protein>
    <submittedName>
        <fullName evidence="3">ChrB protein</fullName>
    </submittedName>
</protein>
<proteinExistence type="predicted"/>
<evidence type="ECO:0000259" key="2">
    <source>
        <dbReference type="Pfam" id="PF20229"/>
    </source>
</evidence>
<dbReference type="Proteomes" id="UP000219422">
    <property type="component" value="Chromosome"/>
</dbReference>
<reference evidence="3 4" key="1">
    <citation type="submission" date="2017-10" db="EMBL/GenBank/DDBJ databases">
        <title>Sphingobium yanoikuyae S72.</title>
        <authorList>
            <person name="Sanchez E."/>
            <person name="Bustos P."/>
            <person name="Mendoza P."/>
            <person name="Guo X."/>
            <person name="Mendoza A."/>
        </authorList>
    </citation>
    <scope>NUCLEOTIDE SEQUENCE [LARGE SCALE GENOMIC DNA]</scope>
    <source>
        <strain evidence="3 4">S72</strain>
    </source>
</reference>
<dbReference type="Pfam" id="PF09828">
    <property type="entry name" value="ChrB_C"/>
    <property type="match status" value="1"/>
</dbReference>
<dbReference type="InterPro" id="IPR018634">
    <property type="entry name" value="ChrB_C"/>
</dbReference>
<dbReference type="EMBL" id="CP023741">
    <property type="protein sequence ID" value="ATI79919.1"/>
    <property type="molecule type" value="Genomic_DNA"/>
</dbReference>
<gene>
    <name evidence="3" type="ORF">A6768_07760</name>
</gene>
<dbReference type="KEGG" id="sya:A6768_07760"/>
<evidence type="ECO:0000313" key="4">
    <source>
        <dbReference type="Proteomes" id="UP000219422"/>
    </source>
</evidence>
<dbReference type="AlphaFoldDB" id="A0A291MXS3"/>
<name>A0A291MXS3_SPHYA</name>
<dbReference type="GeneID" id="57776728"/>
<dbReference type="InterPro" id="IPR046858">
    <property type="entry name" value="ChrB_N"/>
</dbReference>
<feature type="domain" description="ChrB C-terminal" evidence="1">
    <location>
        <begin position="179"/>
        <end position="310"/>
    </location>
</feature>
<evidence type="ECO:0000259" key="1">
    <source>
        <dbReference type="Pfam" id="PF09828"/>
    </source>
</evidence>
<organism evidence="3 4">
    <name type="scientific">Sphingobium yanoikuyae</name>
    <name type="common">Sphingomonas yanoikuyae</name>
    <dbReference type="NCBI Taxonomy" id="13690"/>
    <lineage>
        <taxon>Bacteria</taxon>
        <taxon>Pseudomonadati</taxon>
        <taxon>Pseudomonadota</taxon>
        <taxon>Alphaproteobacteria</taxon>
        <taxon>Sphingomonadales</taxon>
        <taxon>Sphingomonadaceae</taxon>
        <taxon>Sphingobium</taxon>
    </lineage>
</organism>
<dbReference type="RefSeq" id="WP_097383171.1">
    <property type="nucleotide sequence ID" value="NZ_CP023741.1"/>
</dbReference>